<dbReference type="Pfam" id="PF00380">
    <property type="entry name" value="Ribosomal_S9"/>
    <property type="match status" value="1"/>
</dbReference>
<accession>A0A1G2GWB1</accession>
<name>A0A1G2GWB1_9BACT</name>
<evidence type="ECO:0000256" key="3">
    <source>
        <dbReference type="ARBA" id="ARBA00023274"/>
    </source>
</evidence>
<keyword evidence="2 5" id="KW-0689">Ribosomal protein</keyword>
<sequence length="141" mass="15995">MKTKKEAVVPKKAERYVEGVGRRKTSIARVRILGGKGKFVVNDKELKNYFNMPVLESCVLSPFIKAKIEGLFDVSARVSGGGIHAQAEAVRLGLSRALALNNPDFQMRLHKLGFLTRDSRMVERKKYGLRKARRAPQWQKR</sequence>
<dbReference type="GO" id="GO:0003735">
    <property type="term" value="F:structural constituent of ribosome"/>
    <property type="evidence" value="ECO:0007669"/>
    <property type="project" value="InterPro"/>
</dbReference>
<dbReference type="PANTHER" id="PTHR21569:SF1">
    <property type="entry name" value="SMALL RIBOSOMAL SUBUNIT PROTEIN US9M"/>
    <property type="match status" value="1"/>
</dbReference>
<dbReference type="FunFam" id="3.30.230.10:FF:000001">
    <property type="entry name" value="30S ribosomal protein S9"/>
    <property type="match status" value="1"/>
</dbReference>
<evidence type="ECO:0000256" key="6">
    <source>
        <dbReference type="RuleBase" id="RU003815"/>
    </source>
</evidence>
<dbReference type="GO" id="GO:0003723">
    <property type="term" value="F:RNA binding"/>
    <property type="evidence" value="ECO:0007669"/>
    <property type="project" value="TreeGrafter"/>
</dbReference>
<dbReference type="EMBL" id="MHNW01000011">
    <property type="protein sequence ID" value="OGZ54058.1"/>
    <property type="molecule type" value="Genomic_DNA"/>
</dbReference>
<evidence type="ECO:0000256" key="4">
    <source>
        <dbReference type="ARBA" id="ARBA00035259"/>
    </source>
</evidence>
<reference evidence="7 8" key="1">
    <citation type="journal article" date="2016" name="Nat. Commun.">
        <title>Thousands of microbial genomes shed light on interconnected biogeochemical processes in an aquifer system.</title>
        <authorList>
            <person name="Anantharaman K."/>
            <person name="Brown C.T."/>
            <person name="Hug L.A."/>
            <person name="Sharon I."/>
            <person name="Castelle C.J."/>
            <person name="Probst A.J."/>
            <person name="Thomas B.C."/>
            <person name="Singh A."/>
            <person name="Wilkins M.J."/>
            <person name="Karaoz U."/>
            <person name="Brodie E.L."/>
            <person name="Williams K.H."/>
            <person name="Hubbard S.S."/>
            <person name="Banfield J.F."/>
        </authorList>
    </citation>
    <scope>NUCLEOTIDE SEQUENCE [LARGE SCALE GENOMIC DNA]</scope>
</reference>
<dbReference type="InterPro" id="IPR020568">
    <property type="entry name" value="Ribosomal_Su5_D2-typ_SF"/>
</dbReference>
<proteinExistence type="inferred from homology"/>
<dbReference type="InterPro" id="IPR020574">
    <property type="entry name" value="Ribosomal_uS9_CS"/>
</dbReference>
<dbReference type="SUPFAM" id="SSF54211">
    <property type="entry name" value="Ribosomal protein S5 domain 2-like"/>
    <property type="match status" value="1"/>
</dbReference>
<protein>
    <recommendedName>
        <fullName evidence="4 5">Small ribosomal subunit protein uS9</fullName>
    </recommendedName>
</protein>
<keyword evidence="3 5" id="KW-0687">Ribonucleoprotein</keyword>
<comment type="caution">
    <text evidence="7">The sequence shown here is derived from an EMBL/GenBank/DDBJ whole genome shotgun (WGS) entry which is preliminary data.</text>
</comment>
<dbReference type="InterPro" id="IPR000754">
    <property type="entry name" value="Ribosomal_uS9"/>
</dbReference>
<evidence type="ECO:0000313" key="7">
    <source>
        <dbReference type="EMBL" id="OGZ54058.1"/>
    </source>
</evidence>
<organism evidence="7 8">
    <name type="scientific">Candidatus Ryanbacteria bacterium RIFCSPLOWO2_01_FULL_48_26</name>
    <dbReference type="NCBI Taxonomy" id="1802126"/>
    <lineage>
        <taxon>Bacteria</taxon>
        <taxon>Candidatus Ryaniibacteriota</taxon>
    </lineage>
</organism>
<evidence type="ECO:0000313" key="8">
    <source>
        <dbReference type="Proteomes" id="UP000179106"/>
    </source>
</evidence>
<dbReference type="GO" id="GO:0005737">
    <property type="term" value="C:cytoplasm"/>
    <property type="evidence" value="ECO:0007669"/>
    <property type="project" value="UniProtKB-ARBA"/>
</dbReference>
<dbReference type="Gene3D" id="3.30.230.10">
    <property type="match status" value="1"/>
</dbReference>
<dbReference type="GO" id="GO:0015935">
    <property type="term" value="C:small ribosomal subunit"/>
    <property type="evidence" value="ECO:0007669"/>
    <property type="project" value="TreeGrafter"/>
</dbReference>
<dbReference type="HAMAP" id="MF_00532_B">
    <property type="entry name" value="Ribosomal_uS9_B"/>
    <property type="match status" value="1"/>
</dbReference>
<evidence type="ECO:0000256" key="5">
    <source>
        <dbReference type="HAMAP-Rule" id="MF_00532"/>
    </source>
</evidence>
<dbReference type="PANTHER" id="PTHR21569">
    <property type="entry name" value="RIBOSOMAL PROTEIN S9"/>
    <property type="match status" value="1"/>
</dbReference>
<dbReference type="GO" id="GO:0006412">
    <property type="term" value="P:translation"/>
    <property type="evidence" value="ECO:0007669"/>
    <property type="project" value="UniProtKB-UniRule"/>
</dbReference>
<dbReference type="InterPro" id="IPR014721">
    <property type="entry name" value="Ribsml_uS5_D2-typ_fold_subgr"/>
</dbReference>
<evidence type="ECO:0000256" key="1">
    <source>
        <dbReference type="ARBA" id="ARBA00005251"/>
    </source>
</evidence>
<dbReference type="InterPro" id="IPR023035">
    <property type="entry name" value="Ribosomal_uS9_bac/plastid"/>
</dbReference>
<dbReference type="AlphaFoldDB" id="A0A1G2GWB1"/>
<evidence type="ECO:0000256" key="2">
    <source>
        <dbReference type="ARBA" id="ARBA00022980"/>
    </source>
</evidence>
<dbReference type="PROSITE" id="PS00360">
    <property type="entry name" value="RIBOSOMAL_S9"/>
    <property type="match status" value="1"/>
</dbReference>
<dbReference type="Proteomes" id="UP000179106">
    <property type="component" value="Unassembled WGS sequence"/>
</dbReference>
<dbReference type="NCBIfam" id="NF001099">
    <property type="entry name" value="PRK00132.1"/>
    <property type="match status" value="1"/>
</dbReference>
<gene>
    <name evidence="5" type="primary">rpsI</name>
    <name evidence="7" type="ORF">A3B25_00015</name>
</gene>
<comment type="similarity">
    <text evidence="1 5 6">Belongs to the universal ribosomal protein uS9 family.</text>
</comment>
<dbReference type="STRING" id="1802126.A3B25_00015"/>